<dbReference type="OrthoDB" id="190275at2"/>
<evidence type="ECO:0000256" key="2">
    <source>
        <dbReference type="ARBA" id="ARBA00022801"/>
    </source>
</evidence>
<reference evidence="5 6" key="1">
    <citation type="submission" date="2017-06" db="EMBL/GenBank/DDBJ databases">
        <authorList>
            <person name="Kim H.J."/>
            <person name="Triplett B.A."/>
        </authorList>
    </citation>
    <scope>NUCLEOTIDE SEQUENCE [LARGE SCALE GENOMIC DNA]</scope>
    <source>
        <strain evidence="5 6">CGMCC 4.2132</strain>
    </source>
</reference>
<name>A0A239PAV2_9ACTN</name>
<dbReference type="CDD" id="cd06127">
    <property type="entry name" value="DEDDh"/>
    <property type="match status" value="1"/>
</dbReference>
<dbReference type="GO" id="GO:0003887">
    <property type="term" value="F:DNA-directed DNA polymerase activity"/>
    <property type="evidence" value="ECO:0007669"/>
    <property type="project" value="InterPro"/>
</dbReference>
<dbReference type="Pfam" id="PF00929">
    <property type="entry name" value="RNase_T"/>
    <property type="match status" value="1"/>
</dbReference>
<dbReference type="InterPro" id="IPR012337">
    <property type="entry name" value="RNaseH-like_sf"/>
</dbReference>
<proteinExistence type="predicted"/>
<evidence type="ECO:0000256" key="3">
    <source>
        <dbReference type="ARBA" id="ARBA00022839"/>
    </source>
</evidence>
<dbReference type="GO" id="GO:0008408">
    <property type="term" value="F:3'-5' exonuclease activity"/>
    <property type="evidence" value="ECO:0007669"/>
    <property type="project" value="TreeGrafter"/>
</dbReference>
<dbReference type="SUPFAM" id="SSF53098">
    <property type="entry name" value="Ribonuclease H-like"/>
    <property type="match status" value="1"/>
</dbReference>
<dbReference type="Proteomes" id="UP000198282">
    <property type="component" value="Unassembled WGS sequence"/>
</dbReference>
<organism evidence="5 6">
    <name type="scientific">Streptosporangium subroseum</name>
    <dbReference type="NCBI Taxonomy" id="106412"/>
    <lineage>
        <taxon>Bacteria</taxon>
        <taxon>Bacillati</taxon>
        <taxon>Actinomycetota</taxon>
        <taxon>Actinomycetes</taxon>
        <taxon>Streptosporangiales</taxon>
        <taxon>Streptosporangiaceae</taxon>
        <taxon>Streptosporangium</taxon>
    </lineage>
</organism>
<dbReference type="InterPro" id="IPR013520">
    <property type="entry name" value="Ribonucl_H"/>
</dbReference>
<dbReference type="GO" id="GO:0005829">
    <property type="term" value="C:cytosol"/>
    <property type="evidence" value="ECO:0007669"/>
    <property type="project" value="TreeGrafter"/>
</dbReference>
<feature type="domain" description="Exonuclease" evidence="4">
    <location>
        <begin position="19"/>
        <end position="180"/>
    </location>
</feature>
<protein>
    <submittedName>
        <fullName evidence="5">DNA polymerase-3 subunit epsilon</fullName>
    </submittedName>
</protein>
<keyword evidence="1" id="KW-0540">Nuclease</keyword>
<dbReference type="AlphaFoldDB" id="A0A239PAV2"/>
<keyword evidence="3" id="KW-0269">Exonuclease</keyword>
<dbReference type="InterPro" id="IPR006054">
    <property type="entry name" value="DnaQ"/>
</dbReference>
<dbReference type="FunFam" id="3.30.420.10:FF:000045">
    <property type="entry name" value="3'-5' exonuclease DinG"/>
    <property type="match status" value="1"/>
</dbReference>
<sequence>MTTSGLESAHRPSMSTRQGYVVVDLETTGFSPAKGDQICEIALISMDPDGTIVEEWHSLINPRRSTGAVHVHGITNAMVARAPAIEEVLDEIWQRIAGRVLVAHNASFDLRFLNVLPGSHWVTETLCTQRLAPDFLPDGKWTLAACCERAGIPFFNAHAALVDARAAAELLRFYLRRGVSWQEELNRAAHTCDEWRPCGVSQRQARQRQIHL</sequence>
<gene>
    <name evidence="5" type="ORF">SAMN05216276_110918</name>
</gene>
<dbReference type="NCBIfam" id="TIGR00573">
    <property type="entry name" value="dnaq"/>
    <property type="match status" value="1"/>
</dbReference>
<keyword evidence="6" id="KW-1185">Reference proteome</keyword>
<dbReference type="GO" id="GO:0006260">
    <property type="term" value="P:DNA replication"/>
    <property type="evidence" value="ECO:0007669"/>
    <property type="project" value="InterPro"/>
</dbReference>
<dbReference type="InterPro" id="IPR036397">
    <property type="entry name" value="RNaseH_sf"/>
</dbReference>
<dbReference type="GO" id="GO:0003677">
    <property type="term" value="F:DNA binding"/>
    <property type="evidence" value="ECO:0007669"/>
    <property type="project" value="InterPro"/>
</dbReference>
<evidence type="ECO:0000313" key="5">
    <source>
        <dbReference type="EMBL" id="SNT64042.1"/>
    </source>
</evidence>
<evidence type="ECO:0000259" key="4">
    <source>
        <dbReference type="SMART" id="SM00479"/>
    </source>
</evidence>
<dbReference type="PANTHER" id="PTHR30231:SF4">
    <property type="entry name" value="PROTEIN NEN2"/>
    <property type="match status" value="1"/>
</dbReference>
<dbReference type="Gene3D" id="3.30.420.10">
    <property type="entry name" value="Ribonuclease H-like superfamily/Ribonuclease H"/>
    <property type="match status" value="1"/>
</dbReference>
<dbReference type="SMART" id="SM00479">
    <property type="entry name" value="EXOIII"/>
    <property type="match status" value="1"/>
</dbReference>
<evidence type="ECO:0000256" key="1">
    <source>
        <dbReference type="ARBA" id="ARBA00022722"/>
    </source>
</evidence>
<dbReference type="EMBL" id="FZOD01000109">
    <property type="protein sequence ID" value="SNT64042.1"/>
    <property type="molecule type" value="Genomic_DNA"/>
</dbReference>
<keyword evidence="2" id="KW-0378">Hydrolase</keyword>
<accession>A0A239PAV2</accession>
<evidence type="ECO:0000313" key="6">
    <source>
        <dbReference type="Proteomes" id="UP000198282"/>
    </source>
</evidence>
<dbReference type="PANTHER" id="PTHR30231">
    <property type="entry name" value="DNA POLYMERASE III SUBUNIT EPSILON"/>
    <property type="match status" value="1"/>
</dbReference>